<evidence type="ECO:0000313" key="1">
    <source>
        <dbReference type="EMBL" id="KAJ8895534.1"/>
    </source>
</evidence>
<sequence length="176" mass="20470">MKRGEILGKEKENVKIIRWMDKCPVLMISSDSTHNTNIIPKGKTNRNGDCMTDYNTTKNGVDLRELRKSLKWYWKVELEQILCTRVVNAWVVYYISDKKLGIKKFRRQLAEHLVVQTPIREGVAQEINKKCTHTFLKPDGTGPKRRKVCMGCYDRLRSSGLSSREADKVRRVKLSQ</sequence>
<accession>A0ABQ9IFR9</accession>
<reference evidence="1 2" key="1">
    <citation type="submission" date="2023-02" db="EMBL/GenBank/DDBJ databases">
        <title>LHISI_Scaffold_Assembly.</title>
        <authorList>
            <person name="Stuart O.P."/>
            <person name="Cleave R."/>
            <person name="Magrath M.J.L."/>
            <person name="Mikheyev A.S."/>
        </authorList>
    </citation>
    <scope>NUCLEOTIDE SEQUENCE [LARGE SCALE GENOMIC DNA]</scope>
    <source>
        <strain evidence="1">Daus_M_001</strain>
        <tissue evidence="1">Leg muscle</tissue>
    </source>
</reference>
<name>A0ABQ9IFR9_9NEOP</name>
<dbReference type="Proteomes" id="UP001159363">
    <property type="component" value="Chromosome 1"/>
</dbReference>
<gene>
    <name evidence="1" type="ORF">PR048_000870</name>
</gene>
<comment type="caution">
    <text evidence="1">The sequence shown here is derived from an EMBL/GenBank/DDBJ whole genome shotgun (WGS) entry which is preliminary data.</text>
</comment>
<evidence type="ECO:0008006" key="3">
    <source>
        <dbReference type="Google" id="ProtNLM"/>
    </source>
</evidence>
<evidence type="ECO:0000313" key="2">
    <source>
        <dbReference type="Proteomes" id="UP001159363"/>
    </source>
</evidence>
<proteinExistence type="predicted"/>
<protein>
    <recommendedName>
        <fullName evidence="3">PiggyBac transposable element-derived protein domain-containing protein</fullName>
    </recommendedName>
</protein>
<dbReference type="EMBL" id="JARBHB010000001">
    <property type="protein sequence ID" value="KAJ8895534.1"/>
    <property type="molecule type" value="Genomic_DNA"/>
</dbReference>
<organism evidence="1 2">
    <name type="scientific">Dryococelus australis</name>
    <dbReference type="NCBI Taxonomy" id="614101"/>
    <lineage>
        <taxon>Eukaryota</taxon>
        <taxon>Metazoa</taxon>
        <taxon>Ecdysozoa</taxon>
        <taxon>Arthropoda</taxon>
        <taxon>Hexapoda</taxon>
        <taxon>Insecta</taxon>
        <taxon>Pterygota</taxon>
        <taxon>Neoptera</taxon>
        <taxon>Polyneoptera</taxon>
        <taxon>Phasmatodea</taxon>
        <taxon>Verophasmatodea</taxon>
        <taxon>Anareolatae</taxon>
        <taxon>Phasmatidae</taxon>
        <taxon>Eurycanthinae</taxon>
        <taxon>Dryococelus</taxon>
    </lineage>
</organism>
<keyword evidence="2" id="KW-1185">Reference proteome</keyword>